<keyword evidence="6 7" id="KW-0472">Membrane</keyword>
<dbReference type="PANTHER" id="PTHR30065">
    <property type="entry name" value="FLAGELLAR BIOSYNTHETIC PROTEIN FLIR"/>
    <property type="match status" value="1"/>
</dbReference>
<feature type="transmembrane region" description="Helical" evidence="7">
    <location>
        <begin position="193"/>
        <end position="215"/>
    </location>
</feature>
<feature type="transmembrane region" description="Helical" evidence="7">
    <location>
        <begin position="236"/>
        <end position="263"/>
    </location>
</feature>
<sequence>MRLDAPEWTFECRKLITCKNTVQEALKITLEVKPSLVRRDAPCKLLISFETFPLMFEAIDQISGGALNNWAHHLVVDAALAYFMTFILVLVRLSGLMLIGPFFGHTSIPSNVKFLFAFSLALIVTPSLPDIRARGFETLDVDQNGVLEGNEVPRPFHSQALDTNLPEEEIQKVRLTRQEFLAAKGVPSTLFDLIWIASTELAIGMMLGLGVNIILTGLQLAGETFDQQTGTALSEIFNPALGTSISPTGQLFFLLGTTALLVMPPFDGHLMMLMSLMNTFEVIPVGMAWADAGSLEVMRNLMAQSLALSIQIAAPLLAAMALLSVAMGFLGYTVPQVNVLVLGFPIRAMVSLTILTVTLSGAADGIVELFPQVLDAMTHSLISNGQ</sequence>
<keyword evidence="4 7" id="KW-0812">Transmembrane</keyword>
<dbReference type="InterPro" id="IPR002010">
    <property type="entry name" value="T3SS_IM_R"/>
</dbReference>
<accession>A0A5C5XG89</accession>
<gene>
    <name evidence="8" type="ORF">Pan54_27690</name>
</gene>
<dbReference type="EMBL" id="SJPG01000001">
    <property type="protein sequence ID" value="TWT62030.1"/>
    <property type="molecule type" value="Genomic_DNA"/>
</dbReference>
<evidence type="ECO:0000256" key="4">
    <source>
        <dbReference type="ARBA" id="ARBA00022692"/>
    </source>
</evidence>
<feature type="transmembrane region" description="Helical" evidence="7">
    <location>
        <begin position="79"/>
        <end position="100"/>
    </location>
</feature>
<evidence type="ECO:0000256" key="1">
    <source>
        <dbReference type="ARBA" id="ARBA00004651"/>
    </source>
</evidence>
<evidence type="ECO:0000256" key="2">
    <source>
        <dbReference type="ARBA" id="ARBA00009772"/>
    </source>
</evidence>
<dbReference type="PANTHER" id="PTHR30065:SF1">
    <property type="entry name" value="SURFACE PRESENTATION OF ANTIGENS PROTEIN SPAR"/>
    <property type="match status" value="1"/>
</dbReference>
<reference evidence="8 9" key="1">
    <citation type="submission" date="2019-02" db="EMBL/GenBank/DDBJ databases">
        <title>Deep-cultivation of Planctomycetes and their phenomic and genomic characterization uncovers novel biology.</title>
        <authorList>
            <person name="Wiegand S."/>
            <person name="Jogler M."/>
            <person name="Boedeker C."/>
            <person name="Pinto D."/>
            <person name="Vollmers J."/>
            <person name="Rivas-Marin E."/>
            <person name="Kohn T."/>
            <person name="Peeters S.H."/>
            <person name="Heuer A."/>
            <person name="Rast P."/>
            <person name="Oberbeckmann S."/>
            <person name="Bunk B."/>
            <person name="Jeske O."/>
            <person name="Meyerdierks A."/>
            <person name="Storesund J.E."/>
            <person name="Kallscheuer N."/>
            <person name="Luecker S."/>
            <person name="Lage O.M."/>
            <person name="Pohl T."/>
            <person name="Merkel B.J."/>
            <person name="Hornburger P."/>
            <person name="Mueller R.-W."/>
            <person name="Bruemmer F."/>
            <person name="Labrenz M."/>
            <person name="Spormann A.M."/>
            <person name="Op Den Camp H."/>
            <person name="Overmann J."/>
            <person name="Amann R."/>
            <person name="Jetten M.S.M."/>
            <person name="Mascher T."/>
            <person name="Medema M.H."/>
            <person name="Devos D.P."/>
            <person name="Kaster A.-K."/>
            <person name="Ovreas L."/>
            <person name="Rohde M."/>
            <person name="Galperin M.Y."/>
            <person name="Jogler C."/>
        </authorList>
    </citation>
    <scope>NUCLEOTIDE SEQUENCE [LARGE SCALE GENOMIC DNA]</scope>
    <source>
        <strain evidence="8 9">Pan54</strain>
    </source>
</reference>
<keyword evidence="9" id="KW-1185">Reference proteome</keyword>
<evidence type="ECO:0000313" key="9">
    <source>
        <dbReference type="Proteomes" id="UP000316095"/>
    </source>
</evidence>
<dbReference type="Proteomes" id="UP000316095">
    <property type="component" value="Unassembled WGS sequence"/>
</dbReference>
<keyword evidence="8" id="KW-0969">Cilium</keyword>
<keyword evidence="8" id="KW-0282">Flagellum</keyword>
<keyword evidence="5 7" id="KW-1133">Transmembrane helix</keyword>
<dbReference type="GO" id="GO:0006605">
    <property type="term" value="P:protein targeting"/>
    <property type="evidence" value="ECO:0007669"/>
    <property type="project" value="InterPro"/>
</dbReference>
<organism evidence="8 9">
    <name type="scientific">Rubinisphaera italica</name>
    <dbReference type="NCBI Taxonomy" id="2527969"/>
    <lineage>
        <taxon>Bacteria</taxon>
        <taxon>Pseudomonadati</taxon>
        <taxon>Planctomycetota</taxon>
        <taxon>Planctomycetia</taxon>
        <taxon>Planctomycetales</taxon>
        <taxon>Planctomycetaceae</taxon>
        <taxon>Rubinisphaera</taxon>
    </lineage>
</organism>
<comment type="caution">
    <text evidence="8">The sequence shown here is derived from an EMBL/GenBank/DDBJ whole genome shotgun (WGS) entry which is preliminary data.</text>
</comment>
<evidence type="ECO:0000256" key="5">
    <source>
        <dbReference type="ARBA" id="ARBA00022989"/>
    </source>
</evidence>
<evidence type="ECO:0000313" key="8">
    <source>
        <dbReference type="EMBL" id="TWT62030.1"/>
    </source>
</evidence>
<dbReference type="InterPro" id="IPR018247">
    <property type="entry name" value="EF_Hand_1_Ca_BS"/>
</dbReference>
<evidence type="ECO:0000256" key="3">
    <source>
        <dbReference type="ARBA" id="ARBA00022475"/>
    </source>
</evidence>
<comment type="similarity">
    <text evidence="2">Belongs to the FliR/MopE/SpaR family.</text>
</comment>
<keyword evidence="8" id="KW-0966">Cell projection</keyword>
<proteinExistence type="inferred from homology"/>
<dbReference type="Pfam" id="PF01311">
    <property type="entry name" value="Bac_export_1"/>
    <property type="match status" value="1"/>
</dbReference>
<name>A0A5C5XG89_9PLAN</name>
<protein>
    <submittedName>
        <fullName evidence="8">Flagellar biosynthesis protein FliR</fullName>
    </submittedName>
</protein>
<keyword evidence="3" id="KW-1003">Cell membrane</keyword>
<dbReference type="AlphaFoldDB" id="A0A5C5XG89"/>
<dbReference type="GO" id="GO:0005886">
    <property type="term" value="C:plasma membrane"/>
    <property type="evidence" value="ECO:0007669"/>
    <property type="project" value="UniProtKB-SubCell"/>
</dbReference>
<feature type="transmembrane region" description="Helical" evidence="7">
    <location>
        <begin position="344"/>
        <end position="367"/>
    </location>
</feature>
<feature type="transmembrane region" description="Helical" evidence="7">
    <location>
        <begin position="310"/>
        <end position="332"/>
    </location>
</feature>
<evidence type="ECO:0000256" key="7">
    <source>
        <dbReference type="SAM" id="Phobius"/>
    </source>
</evidence>
<comment type="subcellular location">
    <subcellularLocation>
        <location evidence="1">Cell membrane</location>
        <topology evidence="1">Multi-pass membrane protein</topology>
    </subcellularLocation>
</comment>
<dbReference type="PROSITE" id="PS00018">
    <property type="entry name" value="EF_HAND_1"/>
    <property type="match status" value="1"/>
</dbReference>
<evidence type="ECO:0000256" key="6">
    <source>
        <dbReference type="ARBA" id="ARBA00023136"/>
    </source>
</evidence>